<feature type="transmembrane region" description="Helical" evidence="1">
    <location>
        <begin position="169"/>
        <end position="187"/>
    </location>
</feature>
<dbReference type="OrthoDB" id="9792424at2"/>
<dbReference type="Pfam" id="PF03594">
    <property type="entry name" value="BenE"/>
    <property type="match status" value="1"/>
</dbReference>
<keyword evidence="1" id="KW-1133">Transmembrane helix</keyword>
<dbReference type="KEGG" id="maer:DAI18_10980"/>
<feature type="transmembrane region" description="Helical" evidence="1">
    <location>
        <begin position="12"/>
        <end position="34"/>
    </location>
</feature>
<dbReference type="PANTHER" id="PTHR30199">
    <property type="entry name" value="MFS FAMILY TRANSPORTER, PREDICTED SUBSTRATE BENZOATE"/>
    <property type="match status" value="1"/>
</dbReference>
<dbReference type="RefSeq" id="WP_028497740.1">
    <property type="nucleotide sequence ID" value="NZ_CP028519.1"/>
</dbReference>
<gene>
    <name evidence="2" type="ORF">DAI18_10980</name>
</gene>
<dbReference type="Proteomes" id="UP000244173">
    <property type="component" value="Chromosome"/>
</dbReference>
<evidence type="ECO:0000313" key="2">
    <source>
        <dbReference type="EMBL" id="AVY94511.1"/>
    </source>
</evidence>
<dbReference type="GO" id="GO:0042925">
    <property type="term" value="F:benzoate transmembrane transporter activity"/>
    <property type="evidence" value="ECO:0007669"/>
    <property type="project" value="InterPro"/>
</dbReference>
<feature type="transmembrane region" description="Helical" evidence="1">
    <location>
        <begin position="95"/>
        <end position="114"/>
    </location>
</feature>
<feature type="transmembrane region" description="Helical" evidence="1">
    <location>
        <begin position="46"/>
        <end position="64"/>
    </location>
</feature>
<dbReference type="EMBL" id="CP028519">
    <property type="protein sequence ID" value="AVY94511.1"/>
    <property type="molecule type" value="Genomic_DNA"/>
</dbReference>
<accession>A0A2S0PAX3</accession>
<organism evidence="2 3">
    <name type="scientific">Microvirgula aerodenitrificans</name>
    <dbReference type="NCBI Taxonomy" id="57480"/>
    <lineage>
        <taxon>Bacteria</taxon>
        <taxon>Pseudomonadati</taxon>
        <taxon>Pseudomonadota</taxon>
        <taxon>Betaproteobacteria</taxon>
        <taxon>Neisseriales</taxon>
        <taxon>Aquaspirillaceae</taxon>
        <taxon>Microvirgula</taxon>
    </lineage>
</organism>
<dbReference type="NCBIfam" id="TIGR00843">
    <property type="entry name" value="benE"/>
    <property type="match status" value="1"/>
</dbReference>
<feature type="transmembrane region" description="Helical" evidence="1">
    <location>
        <begin position="121"/>
        <end position="139"/>
    </location>
</feature>
<feature type="transmembrane region" description="Helical" evidence="1">
    <location>
        <begin position="71"/>
        <end position="89"/>
    </location>
</feature>
<feature type="transmembrane region" description="Helical" evidence="1">
    <location>
        <begin position="361"/>
        <end position="383"/>
    </location>
</feature>
<keyword evidence="1" id="KW-0812">Transmembrane</keyword>
<dbReference type="PANTHER" id="PTHR30199:SF0">
    <property type="entry name" value="INNER MEMBRANE PROTEIN YDCO"/>
    <property type="match status" value="1"/>
</dbReference>
<evidence type="ECO:0000256" key="1">
    <source>
        <dbReference type="SAM" id="Phobius"/>
    </source>
</evidence>
<feature type="transmembrane region" description="Helical" evidence="1">
    <location>
        <begin position="145"/>
        <end position="162"/>
    </location>
</feature>
<name>A0A2S0PAX3_9NEIS</name>
<sequence length="388" mass="39886">MRAFKDLSLSAIIAGFVTVLVGFTSSAVIVFQAAEASGANAAEVASWMWALGLGMGLTCIVLSLRYRVPIVTAWSTPGAAMLITGAAGVPMSEAIGAFVVSAALITAAGFSGVFERAIKRIPVSLAAGMLAGVLLRFGLNVFVALQAQFLLVVSMCAVYLLARRLLPRYAIILALAAGLAVALLHGQLHFGDVRLELATPVFTLPSFSFAALVGIALPLFVVTMASQNVPGVAVIRASGYDVPVSPLVGWTGLTTLLLAPFGAYALNLAAITAAICMGREAHEDPSRRYMAAVSAGVFYLLIGAFGATVGAVFSALPKELVLAIAGLALLGTIGNGLAVALREDSDREPALITFLVTASGVTLAGVGSAFWGLVAGVIALLVLRVRNR</sequence>
<dbReference type="GO" id="GO:0005886">
    <property type="term" value="C:plasma membrane"/>
    <property type="evidence" value="ECO:0007669"/>
    <property type="project" value="TreeGrafter"/>
</dbReference>
<dbReference type="AlphaFoldDB" id="A0A2S0PAX3"/>
<dbReference type="InterPro" id="IPR004711">
    <property type="entry name" value="Benzoate_Transporter"/>
</dbReference>
<evidence type="ECO:0008006" key="4">
    <source>
        <dbReference type="Google" id="ProtNLM"/>
    </source>
</evidence>
<feature type="transmembrane region" description="Helical" evidence="1">
    <location>
        <begin position="247"/>
        <end position="269"/>
    </location>
</feature>
<evidence type="ECO:0000313" key="3">
    <source>
        <dbReference type="Proteomes" id="UP000244173"/>
    </source>
</evidence>
<dbReference type="STRING" id="1122240.GCA_000620105_00228"/>
<reference evidence="2 3" key="1">
    <citation type="submission" date="2018-04" db="EMBL/GenBank/DDBJ databases">
        <title>Denitrifier Microvirgula.</title>
        <authorList>
            <person name="Anderson E."/>
            <person name="Jang J."/>
            <person name="Ishii S."/>
        </authorList>
    </citation>
    <scope>NUCLEOTIDE SEQUENCE [LARGE SCALE GENOMIC DNA]</scope>
    <source>
        <strain evidence="2 3">BE2.4</strain>
    </source>
</reference>
<feature type="transmembrane region" description="Helical" evidence="1">
    <location>
        <begin position="289"/>
        <end position="313"/>
    </location>
</feature>
<protein>
    <recommendedName>
        <fullName evidence="4">Benzoate transporter</fullName>
    </recommendedName>
</protein>
<feature type="transmembrane region" description="Helical" evidence="1">
    <location>
        <begin position="207"/>
        <end position="226"/>
    </location>
</feature>
<proteinExistence type="predicted"/>
<keyword evidence="3" id="KW-1185">Reference proteome</keyword>
<keyword evidence="1" id="KW-0472">Membrane</keyword>
<feature type="transmembrane region" description="Helical" evidence="1">
    <location>
        <begin position="320"/>
        <end position="341"/>
    </location>
</feature>